<accession>A0ABS7VSP2</accession>
<name>A0ABS7VSP2_9HYPH</name>
<evidence type="ECO:0000313" key="2">
    <source>
        <dbReference type="Proteomes" id="UP000704176"/>
    </source>
</evidence>
<protein>
    <submittedName>
        <fullName evidence="1">DUF2345 domain-containing protein</fullName>
    </submittedName>
</protein>
<dbReference type="RefSeq" id="WP_224315318.1">
    <property type="nucleotide sequence ID" value="NZ_JAIRBM010000019.1"/>
</dbReference>
<dbReference type="Proteomes" id="UP000704176">
    <property type="component" value="Unassembled WGS sequence"/>
</dbReference>
<sequence>MSNGIADYLMEFRLDKGSNKAPSRPVESIVAPHEEEFKTADLIRNAEARVREEERLAWERRLEVALATERASAEEKLRLERNKWASDEANKLSAGIAEGLSDLNRELNERIARILLPFLDVAIREQVLDELVQTLRVLFSNNGGIKMTIAGSEDLIQALQKRIALNDRDVHYVSLQESEIRVVADETTIETQLKMWIDRVVDAVKSN</sequence>
<evidence type="ECO:0000313" key="1">
    <source>
        <dbReference type="EMBL" id="MBZ6078572.1"/>
    </source>
</evidence>
<organism evidence="1 2">
    <name type="scientific">Microvirga puerhi</name>
    <dbReference type="NCBI Taxonomy" id="2876078"/>
    <lineage>
        <taxon>Bacteria</taxon>
        <taxon>Pseudomonadati</taxon>
        <taxon>Pseudomonadota</taxon>
        <taxon>Alphaproteobacteria</taxon>
        <taxon>Hyphomicrobiales</taxon>
        <taxon>Methylobacteriaceae</taxon>
        <taxon>Microvirga</taxon>
    </lineage>
</organism>
<keyword evidence="2" id="KW-1185">Reference proteome</keyword>
<comment type="caution">
    <text evidence="1">The sequence shown here is derived from an EMBL/GenBank/DDBJ whole genome shotgun (WGS) entry which is preliminary data.</text>
</comment>
<dbReference type="EMBL" id="JAIRBM010000019">
    <property type="protein sequence ID" value="MBZ6078572.1"/>
    <property type="molecule type" value="Genomic_DNA"/>
</dbReference>
<reference evidence="1 2" key="1">
    <citation type="submission" date="2021-09" db="EMBL/GenBank/DDBJ databases">
        <title>The complete genome sequence of a new microorganism.</title>
        <authorList>
            <person name="Zi Z."/>
        </authorList>
    </citation>
    <scope>NUCLEOTIDE SEQUENCE [LARGE SCALE GENOMIC DNA]</scope>
    <source>
        <strain evidence="1 2">WGZ8</strain>
    </source>
</reference>
<proteinExistence type="predicted"/>
<gene>
    <name evidence="1" type="ORF">K9B37_20135</name>
</gene>